<evidence type="ECO:0000313" key="2">
    <source>
        <dbReference type="Proteomes" id="UP000324065"/>
    </source>
</evidence>
<reference evidence="1 2" key="1">
    <citation type="submission" date="2019-09" db="EMBL/GenBank/DDBJ databases">
        <title>Genome sequence of Roseospira marina, one of the more divergent members of the non-sulfur purple photosynthetic bacterial family, the Rhodospirillaceae.</title>
        <authorList>
            <person name="Meyer T."/>
            <person name="Kyndt J."/>
        </authorList>
    </citation>
    <scope>NUCLEOTIDE SEQUENCE [LARGE SCALE GENOMIC DNA]</scope>
    <source>
        <strain evidence="1 2">DSM 15113</strain>
    </source>
</reference>
<sequence length="424" mass="45047">MGLRARNRVIQAALEDLGYAQGVADPADYVAILAVSADLPSIQGQTAERQTVEPHMGSRPGQLWQERAPLNWGVETVGSGDVAVPPVFDVLLRAAGWSRVQLTGTATVAAAPVAVGAPTGSWTYTVETGFTGLNRRRVTISCTTAGGSGTAVATIAAPAVGLGETAEAAYEVTGVAITDATAITLPGGAEITPTIGADWDIGDQWVVELVPPGIEYWPSSDRVQPSAIVQYNMDGTLFTIPGARWQLNYDATVGQWPLVNLRGMGLWKPPAAAPIGTPDYSTIREPEVLDYAAFDLFIGPADLSDAEWEPSGQSRTLSGGADVRSKSRTNLDTVEISNHALTGEVRFDCPAIDDVNVWVWPGVRRRIRSVTGTRLGERCEVVERNAQILGVTTREDGEDVMTTLRTSSLPVSGGGDDEVCIRFF</sequence>
<accession>A0A5M6IFR5</accession>
<evidence type="ECO:0000313" key="1">
    <source>
        <dbReference type="EMBL" id="KAA5607141.1"/>
    </source>
</evidence>
<keyword evidence="2" id="KW-1185">Reference proteome</keyword>
<name>A0A5M6IFR5_9PROT</name>
<dbReference type="RefSeq" id="WP_150061152.1">
    <property type="nucleotide sequence ID" value="NZ_JACHII010000003.1"/>
</dbReference>
<comment type="caution">
    <text evidence="1">The sequence shown here is derived from an EMBL/GenBank/DDBJ whole genome shotgun (WGS) entry which is preliminary data.</text>
</comment>
<dbReference type="AlphaFoldDB" id="A0A5M6IFR5"/>
<protein>
    <submittedName>
        <fullName evidence="1">Uncharacterized protein</fullName>
    </submittedName>
</protein>
<organism evidence="1 2">
    <name type="scientific">Roseospira marina</name>
    <dbReference type="NCBI Taxonomy" id="140057"/>
    <lineage>
        <taxon>Bacteria</taxon>
        <taxon>Pseudomonadati</taxon>
        <taxon>Pseudomonadota</taxon>
        <taxon>Alphaproteobacteria</taxon>
        <taxon>Rhodospirillales</taxon>
        <taxon>Rhodospirillaceae</taxon>
        <taxon>Roseospira</taxon>
    </lineage>
</organism>
<proteinExistence type="predicted"/>
<dbReference type="EMBL" id="VWPJ01000002">
    <property type="protein sequence ID" value="KAA5607141.1"/>
    <property type="molecule type" value="Genomic_DNA"/>
</dbReference>
<dbReference type="OrthoDB" id="7298047at2"/>
<gene>
    <name evidence="1" type="ORF">F1188_04365</name>
</gene>
<dbReference type="Proteomes" id="UP000324065">
    <property type="component" value="Unassembled WGS sequence"/>
</dbReference>